<gene>
    <name evidence="1" type="ORF">EU557_21740</name>
</gene>
<sequence length="204" mass="23444">MTQTDKARLFEQVQALFDRAGGMTELSEDDLITGLGLTPADFQATFQNKEEFLVQAVRYDLERQKREHQQILSQVHSPVERILALLQHGIAEMQRAPKTNYAALQQEYPRVWEALLLHLSTYSTPQIHGLLNEGVLQRQFRGDINIVLVTKIILEQMQLILNTAVFPPSRYDLAEVFRSIYLYYIRGICTEEGIQLAAAHFSRI</sequence>
<reference evidence="1 2" key="1">
    <citation type="submission" date="2019-04" db="EMBL/GenBank/DDBJ databases">
        <authorList>
            <person name="Feng G."/>
            <person name="Zhang J."/>
            <person name="Zhu H."/>
        </authorList>
    </citation>
    <scope>NUCLEOTIDE SEQUENCE [LARGE SCALE GENOMIC DNA]</scope>
    <source>
        <strain evidence="1 2">JCM 19491</strain>
    </source>
</reference>
<keyword evidence="2" id="KW-1185">Reference proteome</keyword>
<dbReference type="SUPFAM" id="SSF46689">
    <property type="entry name" value="Homeodomain-like"/>
    <property type="match status" value="1"/>
</dbReference>
<evidence type="ECO:0000313" key="2">
    <source>
        <dbReference type="Proteomes" id="UP000298284"/>
    </source>
</evidence>
<evidence type="ECO:0000313" key="1">
    <source>
        <dbReference type="EMBL" id="TGD77917.1"/>
    </source>
</evidence>
<name>A0A4Z0MEX6_9BACT</name>
<dbReference type="SUPFAM" id="SSF48498">
    <property type="entry name" value="Tetracyclin repressor-like, C-terminal domain"/>
    <property type="match status" value="1"/>
</dbReference>
<proteinExistence type="predicted"/>
<dbReference type="Gene3D" id="1.10.357.10">
    <property type="entry name" value="Tetracycline Repressor, domain 2"/>
    <property type="match status" value="1"/>
</dbReference>
<organism evidence="1 2">
    <name type="scientific">Hymenobacter wooponensis</name>
    <dbReference type="NCBI Taxonomy" id="1525360"/>
    <lineage>
        <taxon>Bacteria</taxon>
        <taxon>Pseudomonadati</taxon>
        <taxon>Bacteroidota</taxon>
        <taxon>Cytophagia</taxon>
        <taxon>Cytophagales</taxon>
        <taxon>Hymenobacteraceae</taxon>
        <taxon>Hymenobacter</taxon>
    </lineage>
</organism>
<protein>
    <submittedName>
        <fullName evidence="1">TetR/AcrR family transcriptional regulator</fullName>
    </submittedName>
</protein>
<dbReference type="InterPro" id="IPR009057">
    <property type="entry name" value="Homeodomain-like_sf"/>
</dbReference>
<dbReference type="RefSeq" id="WP_135532590.1">
    <property type="nucleotide sequence ID" value="NZ_SRKZ01000007.1"/>
</dbReference>
<dbReference type="InterPro" id="IPR036271">
    <property type="entry name" value="Tet_transcr_reg_TetR-rel_C_sf"/>
</dbReference>
<accession>A0A4Z0MEX6</accession>
<comment type="caution">
    <text evidence="1">The sequence shown here is derived from an EMBL/GenBank/DDBJ whole genome shotgun (WGS) entry which is preliminary data.</text>
</comment>
<dbReference type="EMBL" id="SRKZ01000007">
    <property type="protein sequence ID" value="TGD77917.1"/>
    <property type="molecule type" value="Genomic_DNA"/>
</dbReference>
<dbReference type="AlphaFoldDB" id="A0A4Z0MEX6"/>
<dbReference type="Proteomes" id="UP000298284">
    <property type="component" value="Unassembled WGS sequence"/>
</dbReference>
<dbReference type="OrthoDB" id="881297at2"/>